<organism evidence="13 14">
    <name type="scientific">Volvox africanus</name>
    <dbReference type="NCBI Taxonomy" id="51714"/>
    <lineage>
        <taxon>Eukaryota</taxon>
        <taxon>Viridiplantae</taxon>
        <taxon>Chlorophyta</taxon>
        <taxon>core chlorophytes</taxon>
        <taxon>Chlorophyceae</taxon>
        <taxon>CS clade</taxon>
        <taxon>Chlamydomonadales</taxon>
        <taxon>Volvocaceae</taxon>
        <taxon>Volvox</taxon>
    </lineage>
</organism>
<keyword evidence="7" id="KW-0406">Ion transport</keyword>
<feature type="transmembrane region" description="Helical" evidence="11">
    <location>
        <begin position="1795"/>
        <end position="1814"/>
    </location>
</feature>
<evidence type="ECO:0000256" key="4">
    <source>
        <dbReference type="ARBA" id="ARBA00022692"/>
    </source>
</evidence>
<evidence type="ECO:0000256" key="7">
    <source>
        <dbReference type="ARBA" id="ARBA00023065"/>
    </source>
</evidence>
<feature type="region of interest" description="Disordered" evidence="10">
    <location>
        <begin position="1253"/>
        <end position="1273"/>
    </location>
</feature>
<keyword evidence="14" id="KW-1185">Reference proteome</keyword>
<feature type="region of interest" description="Disordered" evidence="10">
    <location>
        <begin position="1"/>
        <end position="52"/>
    </location>
</feature>
<accession>A0ABQ5SKU5</accession>
<feature type="compositionally biased region" description="Low complexity" evidence="10">
    <location>
        <begin position="1093"/>
        <end position="1116"/>
    </location>
</feature>
<feature type="region of interest" description="Disordered" evidence="10">
    <location>
        <begin position="95"/>
        <end position="130"/>
    </location>
</feature>
<dbReference type="SMART" id="SM00248">
    <property type="entry name" value="ANK"/>
    <property type="match status" value="4"/>
</dbReference>
<proteinExistence type="predicted"/>
<feature type="compositionally biased region" description="Low complexity" evidence="10">
    <location>
        <begin position="994"/>
        <end position="1008"/>
    </location>
</feature>
<keyword evidence="8 11" id="KW-0472">Membrane</keyword>
<name>A0ABQ5SKU5_9CHLO</name>
<feature type="compositionally biased region" description="Polar residues" evidence="10">
    <location>
        <begin position="516"/>
        <end position="525"/>
    </location>
</feature>
<dbReference type="InterPro" id="IPR024862">
    <property type="entry name" value="TRPV"/>
</dbReference>
<dbReference type="EMBL" id="BSDZ01000089">
    <property type="protein sequence ID" value="GLI70039.1"/>
    <property type="molecule type" value="Genomic_DNA"/>
</dbReference>
<evidence type="ECO:0000259" key="12">
    <source>
        <dbReference type="Pfam" id="PF00520"/>
    </source>
</evidence>
<feature type="region of interest" description="Disordered" evidence="10">
    <location>
        <begin position="959"/>
        <end position="1008"/>
    </location>
</feature>
<feature type="transmembrane region" description="Helical" evidence="11">
    <location>
        <begin position="1476"/>
        <end position="1495"/>
    </location>
</feature>
<comment type="caution">
    <text evidence="13">The sequence shown here is derived from an EMBL/GenBank/DDBJ whole genome shotgun (WGS) entry which is preliminary data.</text>
</comment>
<evidence type="ECO:0000256" key="10">
    <source>
        <dbReference type="SAM" id="MobiDB-lite"/>
    </source>
</evidence>
<sequence length="2302" mass="244599">MVAVPLRRESEFSSPVREVPSLDDDLHRLRPNGYQSADVSGEDGGNSAVGSLEPLPALSHAQVPALSLVKAGDTLSRPTSALSYIPIMSEPRAAKARRRVQIDVGSDDEDGGKDRDTKVTNPMSLSLPGRSMSYTAQHRAGGGHVVGMSMNQSVSYRNSPLQPAAGGGAGTQQWLSLNRNNIPPLLLMPPEDMPQLHQAAWFNDLDTLVELLKSSAEPLDGLIWYNKKLYSSATQSEASTGNGGAEEAVAVVTPGSGSGGRYSSRMPSTAMPKVQLPRVASMETATSALKALLQRDYLMHACHPLTIAAANGNERIVDELLKAMLEDTQTRQVAHAMTWHASPEELPPGCPWITPLAAAALAGSGECIRLIAQAVARRKSLTEDRSTYGCFRFRPVTVAQTADAVQSLFKYGCSHGDTLRYSLCDAARRLANRDGTFTSISAQLQRHKAQTEQQCHCSSATTGVGTSISAQLQRHEAQTEQRSPQRLTKQHKLAHGDCSSATTGVGTSVDGDDINSHGSPLETSREASYTTIASGVVEAAVSLKQPVESQPVAGAPAILQSAALRPNCGSASNSTAAGGGVISLKAPELLLFRARLFHDSLGRSLACALCEFLPETLTALGALTAMVDQGLHPDRFLSHSEHANITSTSLLMIIVRTYQTALRPAAGGSGGSGSGPSSSVAITHASMSLTASSAAAAAAAASSLAAASFTVPSALSSAVREALHTLVAGLLAHGAVVDNPPRYGCYQVGGFHIAPPHGPEAPLDHAFIHGPQELVVVLLQYSTLQPETLEDLLGPSTPATAEERGGGSGNTAATYHPDVQASTARAFYERRPGWMNSQHQHRQHKQQQSQKMQEQAQKGPLGRRKQDSVPWEGDRSSPLLAFGAKMQAALLEGNVPLWLHSGRSAELMEDLIKASVAVDARMVTCDLTWLVIELLERCMAHEFDNLGQLRMLNRSKTLSEDKAKGGDGSAGGDVNRFPGCNRHSSDGAKLRGCGPSASPSAGPGLPALLPGSLQDTVITVDPVLPASPLSKAESEGKASEAATAAATAAGVVKDGEPGGWVVQGLPRHRGMDSTAATLLCSQSSTSEDDMGSDDLGGSELSSPSSSSLSSGSSIGDFNATANDTAPFRRNGNMPYSLLTTPEDNITLSIVHSLYRNTADAITSLHQELVDDQIDSSLASVAGVGGTTGSVLGVGGTASAALVDWTALLRLVARIAATTLNPPKSHGAAVGQISVFTTAKAVNQLLYARDWARSGSTASGEGDDGTDEGNSSQIGPSVVDIDLLRAIARRHPHEAARLIHGIDLMRVELKGYRWDSIPMSLDQQFYAVVTTGEQVKLSNRPPTVAPASVAAAFAAEEEKRRAAVIAAAAAAKALRKGRGKAKGATVAPEERDALAKIPSPPPRPLPSLPAPVGQCLSVDEDHLTREDILQACIFSNMWTVLTHFMLSSMRLPLYMRSLQQLRNKTYRYAVLGQMTQYGSIPVVLGAGLLLVLLGLLTRGVQRTVRLAGNLVLAGYGRLEERLQPAMNTVGRRLQLDKVQRRVGRMVRRVDQLATRATGGGVGIGGSKALMTVRIIPHYLSFLGVLLDPDALAELWLGVTQHYSRGRAAKMGAEGEDGGGGAGRRGDEGAGRGGGGSGEGDEPAPAYMSWRTTRVVCSRVPLPCAAAMPSSLLYKLAASPQVNGEVFSSPVMRAVIVWRWQHFTRYFLLLQFVEHLIYLAFFILYAFSLSYSPQMFRTVLGESRTTVLQHGDCKLAPSGLQKFLLITLGIMTMTCVVQEVRQMMFFKLGWFRQPWNLMDFASSTIMGTIITLHLTCKTDAEWLRGLAAMEVALLFMRLLYFAMADDRLGSFFRMVIEVLRDCWLFFVFLGILFIGWGLALTVMQGHNATIQDTYLQLFTMIFGDFQLSLLQSADAGSKGLDHLWRMFASLYQILVTIILLNLLIAIINDSYERINDNEACESLRNKLTLIVEAESVLPSSMARRMLESLAQTNLYVITAEAATVATDYEEGGTGTKSGSRNSGTIRRPLPPPARWSGRMGETKRFVGNVVDHLMVHQAAFQARVLSMLSAMSARQSGATDTLPAGSMSLPGAGREGGGMRGGHLAARTSKRLSGLHVGGLGAAGVGLRVGGGSAAAQAAQGSLVDMADSEAVADILAMGGLLRDKLMELKQEQEDMLRRQDDATAALAELHAAVERIGQEVVRAAADSAAATAQATGARRLGMEGQGLAQLKSGASSGSAGDHKHGDNNAAREGGAVYGIGNTELVMIERAELEAIAFKAAEQAAQMAVQVMLRDMRKGREEIA</sequence>
<evidence type="ECO:0000256" key="5">
    <source>
        <dbReference type="ARBA" id="ARBA00022737"/>
    </source>
</evidence>
<evidence type="ECO:0000256" key="3">
    <source>
        <dbReference type="ARBA" id="ARBA00022568"/>
    </source>
</evidence>
<feature type="compositionally biased region" description="Basic and acidic residues" evidence="10">
    <location>
        <begin position="864"/>
        <end position="874"/>
    </location>
</feature>
<evidence type="ECO:0000256" key="8">
    <source>
        <dbReference type="ARBA" id="ARBA00023136"/>
    </source>
</evidence>
<evidence type="ECO:0000256" key="2">
    <source>
        <dbReference type="ARBA" id="ARBA00022448"/>
    </source>
</evidence>
<feature type="region of interest" description="Disordered" evidence="10">
    <location>
        <begin position="1607"/>
        <end position="1641"/>
    </location>
</feature>
<feature type="domain" description="Ion transport" evidence="12">
    <location>
        <begin position="1756"/>
        <end position="1955"/>
    </location>
</feature>
<feature type="transmembrane region" description="Helical" evidence="11">
    <location>
        <begin position="1704"/>
        <end position="1725"/>
    </location>
</feature>
<protein>
    <recommendedName>
        <fullName evidence="12">Ion transport domain-containing protein</fullName>
    </recommendedName>
</protein>
<dbReference type="PANTHER" id="PTHR10582">
    <property type="entry name" value="TRANSIENT RECEPTOR POTENTIAL ION CHANNEL PROTEIN"/>
    <property type="match status" value="1"/>
</dbReference>
<comment type="subcellular location">
    <subcellularLocation>
        <location evidence="1">Membrane</location>
        <topology evidence="1">Multi-pass membrane protein</topology>
    </subcellularLocation>
</comment>
<feature type="compositionally biased region" description="Basic and acidic residues" evidence="10">
    <location>
        <begin position="1"/>
        <end position="11"/>
    </location>
</feature>
<keyword evidence="9" id="KW-0407">Ion channel</keyword>
<keyword evidence="3" id="KW-0106">Calcium</keyword>
<dbReference type="Pfam" id="PF00520">
    <property type="entry name" value="Ion_trans"/>
    <property type="match status" value="1"/>
</dbReference>
<feature type="region of interest" description="Disordered" evidence="10">
    <location>
        <begin position="790"/>
        <end position="820"/>
    </location>
</feature>
<feature type="region of interest" description="Disordered" evidence="10">
    <location>
        <begin position="2007"/>
        <end position="2036"/>
    </location>
</feature>
<evidence type="ECO:0000256" key="6">
    <source>
        <dbReference type="ARBA" id="ARBA00022989"/>
    </source>
</evidence>
<dbReference type="InterPro" id="IPR002110">
    <property type="entry name" value="Ankyrin_rpt"/>
</dbReference>
<dbReference type="PANTHER" id="PTHR10582:SF2">
    <property type="entry name" value="INACTIVE"/>
    <property type="match status" value="1"/>
</dbReference>
<feature type="compositionally biased region" description="Low complexity" evidence="10">
    <location>
        <begin position="846"/>
        <end position="858"/>
    </location>
</feature>
<gene>
    <name evidence="13" type="ORF">VaNZ11_014778</name>
</gene>
<feature type="region of interest" description="Disordered" evidence="10">
    <location>
        <begin position="1082"/>
        <end position="1129"/>
    </location>
</feature>
<evidence type="ECO:0000313" key="14">
    <source>
        <dbReference type="Proteomes" id="UP001165090"/>
    </source>
</evidence>
<keyword evidence="3" id="KW-0109">Calcium transport</keyword>
<keyword evidence="6 11" id="KW-1133">Transmembrane helix</keyword>
<keyword evidence="4 11" id="KW-0812">Transmembrane</keyword>
<feature type="transmembrane region" description="Helical" evidence="11">
    <location>
        <begin position="1861"/>
        <end position="1880"/>
    </location>
</feature>
<keyword evidence="5" id="KW-0677">Repeat</keyword>
<reference evidence="13 14" key="1">
    <citation type="journal article" date="2023" name="IScience">
        <title>Expanded male sex-determining region conserved during the evolution of homothallism in the green alga Volvox.</title>
        <authorList>
            <person name="Yamamoto K."/>
            <person name="Matsuzaki R."/>
            <person name="Mahakham W."/>
            <person name="Heman W."/>
            <person name="Sekimoto H."/>
            <person name="Kawachi M."/>
            <person name="Minakuchi Y."/>
            <person name="Toyoda A."/>
            <person name="Nozaki H."/>
        </authorList>
    </citation>
    <scope>NUCLEOTIDE SEQUENCE [LARGE SCALE GENOMIC DNA]</scope>
    <source>
        <strain evidence="13 14">NIES-4468</strain>
    </source>
</reference>
<evidence type="ECO:0000256" key="1">
    <source>
        <dbReference type="ARBA" id="ARBA00004141"/>
    </source>
</evidence>
<feature type="region of interest" description="Disordered" evidence="10">
    <location>
        <begin position="478"/>
        <end position="525"/>
    </location>
</feature>
<feature type="transmembrane region" description="Helical" evidence="11">
    <location>
        <begin position="1757"/>
        <end position="1775"/>
    </location>
</feature>
<feature type="transmembrane region" description="Helical" evidence="11">
    <location>
        <begin position="1820"/>
        <end position="1840"/>
    </location>
</feature>
<feature type="transmembrane region" description="Helical" evidence="11">
    <location>
        <begin position="1921"/>
        <end position="1945"/>
    </location>
</feature>
<evidence type="ECO:0000256" key="9">
    <source>
        <dbReference type="ARBA" id="ARBA00023303"/>
    </source>
</evidence>
<evidence type="ECO:0000313" key="13">
    <source>
        <dbReference type="EMBL" id="GLI70039.1"/>
    </source>
</evidence>
<feature type="region of interest" description="Disordered" evidence="10">
    <location>
        <begin position="2229"/>
        <end position="2252"/>
    </location>
</feature>
<feature type="region of interest" description="Disordered" evidence="10">
    <location>
        <begin position="1380"/>
        <end position="1405"/>
    </location>
</feature>
<dbReference type="Proteomes" id="UP001165090">
    <property type="component" value="Unassembled WGS sequence"/>
</dbReference>
<keyword evidence="2" id="KW-0813">Transport</keyword>
<evidence type="ECO:0000256" key="11">
    <source>
        <dbReference type="SAM" id="Phobius"/>
    </source>
</evidence>
<feature type="region of interest" description="Disordered" evidence="10">
    <location>
        <begin position="835"/>
        <end position="874"/>
    </location>
</feature>
<dbReference type="InterPro" id="IPR005821">
    <property type="entry name" value="Ion_trans_dom"/>
</dbReference>